<evidence type="ECO:0000256" key="2">
    <source>
        <dbReference type="ARBA" id="ARBA00010617"/>
    </source>
</evidence>
<evidence type="ECO:0000256" key="4">
    <source>
        <dbReference type="ARBA" id="ARBA00023004"/>
    </source>
</evidence>
<organism evidence="7 8">
    <name type="scientific">Oculimacula yallundae</name>
    <dbReference type="NCBI Taxonomy" id="86028"/>
    <lineage>
        <taxon>Eukaryota</taxon>
        <taxon>Fungi</taxon>
        <taxon>Dikarya</taxon>
        <taxon>Ascomycota</taxon>
        <taxon>Pezizomycotina</taxon>
        <taxon>Leotiomycetes</taxon>
        <taxon>Helotiales</taxon>
        <taxon>Ploettnerulaceae</taxon>
        <taxon>Oculimacula</taxon>
    </lineage>
</organism>
<dbReference type="PROSITE" id="PS00086">
    <property type="entry name" value="CYTOCHROME_P450"/>
    <property type="match status" value="1"/>
</dbReference>
<sequence>MATITLFTASRALQGPEVRSKLTHEFADLYDDLDRGFRPINFLAPWLPLPQNRRRDRAHAKMVGVYMDIISRRRSQLNRFVGHGEGEMEGMVGRGMEGEGEEDMIDNLMSCVYKSGERIPDHEIACLMITLLMAGQHSSSSSSSWIIFRLASRPDIQEELLAELNAAGIQSTSTADREAGGKGRGVRYQDLENLTLLSGVVKETLRLHSSIHSVMRKVKNEMPIPGTQFVVTTDKVLVASPIVTHWSPEYFADPEVWDPHRWDALSSDGRGVGNAKEGKEEGDLVDYGYGVMSKGTKSPYLPFGAGRHRCIGERFAEVNLMTVVATLVREFRWSLVDGKGEGEGSVPETDYSSMFSRPMPGSRIRWERR</sequence>
<dbReference type="InterPro" id="IPR002403">
    <property type="entry name" value="Cyt_P450_E_grp-IV"/>
</dbReference>
<dbReference type="Pfam" id="PF00067">
    <property type="entry name" value="p450"/>
    <property type="match status" value="1"/>
</dbReference>
<dbReference type="PANTHER" id="PTHR24305">
    <property type="entry name" value="CYTOCHROME P450"/>
    <property type="match status" value="1"/>
</dbReference>
<reference evidence="7 8" key="1">
    <citation type="journal article" date="2024" name="Commun. Biol.">
        <title>Comparative genomic analysis of thermophilic fungi reveals convergent evolutionary adaptations and gene losses.</title>
        <authorList>
            <person name="Steindorff A.S."/>
            <person name="Aguilar-Pontes M.V."/>
            <person name="Robinson A.J."/>
            <person name="Andreopoulos B."/>
            <person name="LaButti K."/>
            <person name="Kuo A."/>
            <person name="Mondo S."/>
            <person name="Riley R."/>
            <person name="Otillar R."/>
            <person name="Haridas S."/>
            <person name="Lipzen A."/>
            <person name="Grimwood J."/>
            <person name="Schmutz J."/>
            <person name="Clum A."/>
            <person name="Reid I.D."/>
            <person name="Moisan M.C."/>
            <person name="Butler G."/>
            <person name="Nguyen T.T.M."/>
            <person name="Dewar K."/>
            <person name="Conant G."/>
            <person name="Drula E."/>
            <person name="Henrissat B."/>
            <person name="Hansel C."/>
            <person name="Singer S."/>
            <person name="Hutchinson M.I."/>
            <person name="de Vries R.P."/>
            <person name="Natvig D.O."/>
            <person name="Powell A.J."/>
            <person name="Tsang A."/>
            <person name="Grigoriev I.V."/>
        </authorList>
    </citation>
    <scope>NUCLEOTIDE SEQUENCE [LARGE SCALE GENOMIC DNA]</scope>
    <source>
        <strain evidence="7 8">CBS 494.80</strain>
    </source>
</reference>
<feature type="region of interest" description="Disordered" evidence="6">
    <location>
        <begin position="339"/>
        <end position="369"/>
    </location>
</feature>
<dbReference type="InterPro" id="IPR050121">
    <property type="entry name" value="Cytochrome_P450_monoxygenase"/>
</dbReference>
<evidence type="ECO:0000256" key="5">
    <source>
        <dbReference type="RuleBase" id="RU000461"/>
    </source>
</evidence>
<comment type="caution">
    <text evidence="7">The sequence shown here is derived from an EMBL/GenBank/DDBJ whole genome shotgun (WGS) entry which is preliminary data.</text>
</comment>
<comment type="similarity">
    <text evidence="2 5">Belongs to the cytochrome P450 family.</text>
</comment>
<keyword evidence="4 5" id="KW-0408">Iron</keyword>
<dbReference type="PANTHER" id="PTHR24305:SF166">
    <property type="entry name" value="CYTOCHROME P450 12A4, MITOCHONDRIAL-RELATED"/>
    <property type="match status" value="1"/>
</dbReference>
<comment type="cofactor">
    <cofactor evidence="1">
        <name>heme</name>
        <dbReference type="ChEBI" id="CHEBI:30413"/>
    </cofactor>
</comment>
<dbReference type="InterPro" id="IPR017972">
    <property type="entry name" value="Cyt_P450_CS"/>
</dbReference>
<keyword evidence="8" id="KW-1185">Reference proteome</keyword>
<evidence type="ECO:0000313" key="8">
    <source>
        <dbReference type="Proteomes" id="UP001595075"/>
    </source>
</evidence>
<dbReference type="EMBL" id="JAZHXI010000019">
    <property type="protein sequence ID" value="KAL2061273.1"/>
    <property type="molecule type" value="Genomic_DNA"/>
</dbReference>
<dbReference type="SUPFAM" id="SSF48264">
    <property type="entry name" value="Cytochrome P450"/>
    <property type="match status" value="1"/>
</dbReference>
<protein>
    <recommendedName>
        <fullName evidence="9">Cytochrome P450</fullName>
    </recommendedName>
</protein>
<accession>A0ABR4BUE7</accession>
<gene>
    <name evidence="7" type="ORF">VTL71DRAFT_7546</name>
</gene>
<evidence type="ECO:0000256" key="3">
    <source>
        <dbReference type="ARBA" id="ARBA00022723"/>
    </source>
</evidence>
<keyword evidence="5" id="KW-0503">Monooxygenase</keyword>
<evidence type="ECO:0000256" key="1">
    <source>
        <dbReference type="ARBA" id="ARBA00001971"/>
    </source>
</evidence>
<evidence type="ECO:0008006" key="9">
    <source>
        <dbReference type="Google" id="ProtNLM"/>
    </source>
</evidence>
<evidence type="ECO:0000256" key="6">
    <source>
        <dbReference type="SAM" id="MobiDB-lite"/>
    </source>
</evidence>
<dbReference type="Gene3D" id="1.10.630.10">
    <property type="entry name" value="Cytochrome P450"/>
    <property type="match status" value="1"/>
</dbReference>
<keyword evidence="5" id="KW-0349">Heme</keyword>
<dbReference type="PRINTS" id="PR00385">
    <property type="entry name" value="P450"/>
</dbReference>
<proteinExistence type="inferred from homology"/>
<dbReference type="Proteomes" id="UP001595075">
    <property type="component" value="Unassembled WGS sequence"/>
</dbReference>
<evidence type="ECO:0000313" key="7">
    <source>
        <dbReference type="EMBL" id="KAL2061273.1"/>
    </source>
</evidence>
<dbReference type="InterPro" id="IPR001128">
    <property type="entry name" value="Cyt_P450"/>
</dbReference>
<dbReference type="InterPro" id="IPR036396">
    <property type="entry name" value="Cyt_P450_sf"/>
</dbReference>
<keyword evidence="3 5" id="KW-0479">Metal-binding</keyword>
<name>A0ABR4BUE7_9HELO</name>
<keyword evidence="5" id="KW-0560">Oxidoreductase</keyword>
<dbReference type="PRINTS" id="PR00465">
    <property type="entry name" value="EP450IV"/>
</dbReference>